<feature type="region of interest" description="Disordered" evidence="3">
    <location>
        <begin position="45"/>
        <end position="74"/>
    </location>
</feature>
<evidence type="ECO:0000259" key="5">
    <source>
        <dbReference type="Pfam" id="PF13976"/>
    </source>
</evidence>
<sequence length="1843" mass="208157">MFYNGLTLSHRDTVNAAAGGTFMQKTPKECYELIKNMTTHHNHWDTSAIRDETSRNISSTSTTESSLPSNTISNPQADLKAITTRSGVTLAGPLVSPPPPFKDVDREPETITDQVLTGSTNNVPPPVVQPSLASTSFSTISSSIARGDKGYGTNKNLHFELSFADTLLHMPKFALMFKSLLNNKEKLFDLATTSVNENCSAVILKKLLEKLGDPDKFLIPCDFPEFAECLALADLVVDYVVDPRVPLILERPFLRTERAFIDVYGEELTLRVDDEAITFKVGQTSKYSYNDAELINRIDVIDVASEDYVQEVLGFFDNSKSGSPTLASDPIISSSSPSFTPFEGSDFILEEIETFLQTPDELSDLDNDYYDTKGNILYLEKLLNEDPSPNLPTVKTEDLKQVNATMTKPSIEEPPKLKLKELSPWVSPVHCVPKKDGMTVVENEDNELIPTRFSSFKNLMLLFMIKKGTENLAADHLSRLENPRQDELEKKEITETFSLETLGMIAFHGDSSTSWFADFANYHAGNFIVKEMSSQQKKKFFKDVKHYFWDDPYLFKICADQVIRRCVHGQEAVDILTTCHNGTTGGHHGSNLTAKKSLISVFIGLLFTEMPMTWQVEVSNRGLKRILERTVGENRASWSDKLDDALWAFRTAFKTPIGCTPYKLVIAPDLEASRARGFVSKDLRPSLYDEKVISQGYTLMFLTHSDEALEIEKFKRARENKIEFAYDYGNLNASYVNEKITFSDDYFQKIINSDFEKINFPFQQTSSLKSHVPTMILEKIITDLEDEVIVRICLWIIDSGCSKHMTGNHALLTNFLEKFLGTVRSGNNDFAMIAGYGDVVIGSMMIKKVYDPFGISSLATLEVVGMGVGYYLGDLKGFAREKEGLEVAFRKSTCFVRTEDGVDLLTGDRSSNLYTIALNEVASNSSACLLEKASSSQSWLWHQRLYHLNFTTINNLVKKSCSRFPKMKFEKDHLCSACEQGKIHQKHHKSKTSFALNKPLYLLHMDLCGSMRVESINGKRYVLVVVDDYSRHTWSLRTKLLLSSLMRLLLLNNFLLQERHNKMVSWKGGIKPYLEEVAVPSSNTQSVSNNMVPNVDEASTSYNVFNERLEDAYFDASTSFHDPSNVYTFYQPYPHDKKWTKDHPLHKIIGDPKSSVRTRGQLANSCLFSCFLSSIEPANVAEALRDADWNKKDESSLVIQNKARLVVVGYSQQEGIDYDEMFASVAQIKAIHLFLAYTTHKDFTVFQMDVKTVFLNEILKEKVYVGQPSGFVSTQYIDHVYALDKALYGLKQAPQAWYDVLSQFLIDSGFQKGSIDTTIFIKKKGKHIMLIQIYVDDIIFGSTNPKYCTKFSDLMVKRFEISMMGEMKFFLGLQVNQFSNRIFINQSKYILDILKRFGMENCDTVPAPMVEQAKLKLDLVGKPVNHTYDRSMIGSLITGIDLPRSLPSNLGKLGLGQRFRTRLLKIQVAQKKVKIDFKNADSSSRVELIPSKIKTCYKVVLNFHKEFSVFSSFKRKRNDRLLHNKVFKHEEEVVIYNTIRIAKKIEDEPGRQIKPRRKVTKVPQPSDPIEHVTNEAIYKELDDRLVRAITTASGLKAEQDSGNINKTQSKVTPNESSSHGTDSGGGPRCQDTIRDTIAQTRSEGVSKLSNDSLLAKGNTLQSYKDRLKLTELMKLCITLQSRVLELEKTKTTQALEIDSLKRRVKKLEKKKRSRTHKLKRLYKVGLSTRVESSDDNKDLGEDASKQGRKIHDIDADEDITLVNDQDDEQIFDVNDLQSEEVFVQEDVADKEVTDKVYKVVEEEVEDINIAKLIVDAAQVNAAGEVNAVSITTIDSTAASSHGN</sequence>
<comment type="caution">
    <text evidence="7">The sequence shown here is derived from an EMBL/GenBank/DDBJ whole genome shotgun (WGS) entry which is preliminary data.</text>
</comment>
<dbReference type="SUPFAM" id="SSF53098">
    <property type="entry name" value="Ribonuclease H-like"/>
    <property type="match status" value="1"/>
</dbReference>
<proteinExistence type="predicted"/>
<name>A0A6L2KKB6_TANCI</name>
<dbReference type="EMBL" id="BKCJ010002552">
    <property type="protein sequence ID" value="GEU49349.1"/>
    <property type="molecule type" value="Genomic_DNA"/>
</dbReference>
<feature type="domain" description="Retrovirus-related Pol polyprotein from transposon TNT 1-94-like beta-barrel" evidence="6">
    <location>
        <begin position="795"/>
        <end position="842"/>
    </location>
</feature>
<feature type="domain" description="GAG-pre-integrase" evidence="5">
    <location>
        <begin position="912"/>
        <end position="982"/>
    </location>
</feature>
<organism evidence="7">
    <name type="scientific">Tanacetum cinerariifolium</name>
    <name type="common">Dalmatian daisy</name>
    <name type="synonym">Chrysanthemum cinerariifolium</name>
    <dbReference type="NCBI Taxonomy" id="118510"/>
    <lineage>
        <taxon>Eukaryota</taxon>
        <taxon>Viridiplantae</taxon>
        <taxon>Streptophyta</taxon>
        <taxon>Embryophyta</taxon>
        <taxon>Tracheophyta</taxon>
        <taxon>Spermatophyta</taxon>
        <taxon>Magnoliopsida</taxon>
        <taxon>eudicotyledons</taxon>
        <taxon>Gunneridae</taxon>
        <taxon>Pentapetalae</taxon>
        <taxon>asterids</taxon>
        <taxon>campanulids</taxon>
        <taxon>Asterales</taxon>
        <taxon>Asteraceae</taxon>
        <taxon>Asteroideae</taxon>
        <taxon>Anthemideae</taxon>
        <taxon>Anthemidinae</taxon>
        <taxon>Tanacetum</taxon>
    </lineage>
</organism>
<protein>
    <recommendedName>
        <fullName evidence="8">Retrovirus-related Pol polyprotein from transposon TNT 1-94</fullName>
    </recommendedName>
</protein>
<evidence type="ECO:0000313" key="7">
    <source>
        <dbReference type="EMBL" id="GEU49349.1"/>
    </source>
</evidence>
<dbReference type="GO" id="GO:0003676">
    <property type="term" value="F:nucleic acid binding"/>
    <property type="evidence" value="ECO:0007669"/>
    <property type="project" value="InterPro"/>
</dbReference>
<evidence type="ECO:0000256" key="3">
    <source>
        <dbReference type="SAM" id="MobiDB-lite"/>
    </source>
</evidence>
<dbReference type="PANTHER" id="PTHR48475:SF1">
    <property type="entry name" value="RNASE H TYPE-1 DOMAIN-CONTAINING PROTEIN"/>
    <property type="match status" value="1"/>
</dbReference>
<dbReference type="InterPro" id="IPR012337">
    <property type="entry name" value="RNaseH-like_sf"/>
</dbReference>
<feature type="region of interest" description="Disordered" evidence="3">
    <location>
        <begin position="1596"/>
        <end position="1631"/>
    </location>
</feature>
<evidence type="ECO:0000259" key="6">
    <source>
        <dbReference type="Pfam" id="PF22936"/>
    </source>
</evidence>
<dbReference type="Pfam" id="PF13976">
    <property type="entry name" value="gag_pre-integrs"/>
    <property type="match status" value="1"/>
</dbReference>
<keyword evidence="2" id="KW-0175">Coiled coil</keyword>
<keyword evidence="1" id="KW-0378">Hydrolase</keyword>
<feature type="compositionally biased region" description="Polar residues" evidence="3">
    <location>
        <begin position="1600"/>
        <end position="1621"/>
    </location>
</feature>
<dbReference type="InterPro" id="IPR025724">
    <property type="entry name" value="GAG-pre-integrase_dom"/>
</dbReference>
<evidence type="ECO:0008006" key="8">
    <source>
        <dbReference type="Google" id="ProtNLM"/>
    </source>
</evidence>
<dbReference type="Pfam" id="PF22936">
    <property type="entry name" value="Pol_BBD"/>
    <property type="match status" value="1"/>
</dbReference>
<dbReference type="InterPro" id="IPR036397">
    <property type="entry name" value="RNaseH_sf"/>
</dbReference>
<accession>A0A6L2KKB6</accession>
<dbReference type="SUPFAM" id="SSF56672">
    <property type="entry name" value="DNA/RNA polymerases"/>
    <property type="match status" value="1"/>
</dbReference>
<evidence type="ECO:0000256" key="1">
    <source>
        <dbReference type="ARBA" id="ARBA00022750"/>
    </source>
</evidence>
<feature type="compositionally biased region" description="Low complexity" evidence="3">
    <location>
        <begin position="55"/>
        <end position="71"/>
    </location>
</feature>
<keyword evidence="1" id="KW-0064">Aspartyl protease</keyword>
<dbReference type="InterPro" id="IPR054722">
    <property type="entry name" value="PolX-like_BBD"/>
</dbReference>
<dbReference type="Pfam" id="PF07727">
    <property type="entry name" value="RVT_2"/>
    <property type="match status" value="1"/>
</dbReference>
<dbReference type="PANTHER" id="PTHR48475">
    <property type="entry name" value="RIBONUCLEASE H"/>
    <property type="match status" value="1"/>
</dbReference>
<dbReference type="InterPro" id="IPR043502">
    <property type="entry name" value="DNA/RNA_pol_sf"/>
</dbReference>
<dbReference type="InterPro" id="IPR013103">
    <property type="entry name" value="RVT_2"/>
</dbReference>
<reference evidence="7" key="1">
    <citation type="journal article" date="2019" name="Sci. Rep.">
        <title>Draft genome of Tanacetum cinerariifolium, the natural source of mosquito coil.</title>
        <authorList>
            <person name="Yamashiro T."/>
            <person name="Shiraishi A."/>
            <person name="Satake H."/>
            <person name="Nakayama K."/>
        </authorList>
    </citation>
    <scope>NUCLEOTIDE SEQUENCE</scope>
</reference>
<keyword evidence="1" id="KW-0645">Protease</keyword>
<gene>
    <name evidence="7" type="ORF">Tci_021327</name>
</gene>
<dbReference type="GO" id="GO:0004190">
    <property type="term" value="F:aspartic-type endopeptidase activity"/>
    <property type="evidence" value="ECO:0007669"/>
    <property type="project" value="UniProtKB-KW"/>
</dbReference>
<feature type="coiled-coil region" evidence="2">
    <location>
        <begin position="1690"/>
        <end position="1717"/>
    </location>
</feature>
<feature type="domain" description="Reverse transcriptase Ty1/copia-type" evidence="4">
    <location>
        <begin position="1189"/>
        <end position="1410"/>
    </location>
</feature>
<dbReference type="Gene3D" id="3.30.420.10">
    <property type="entry name" value="Ribonuclease H-like superfamily/Ribonuclease H"/>
    <property type="match status" value="2"/>
</dbReference>
<evidence type="ECO:0000256" key="2">
    <source>
        <dbReference type="SAM" id="Coils"/>
    </source>
</evidence>
<evidence type="ECO:0000259" key="4">
    <source>
        <dbReference type="Pfam" id="PF07727"/>
    </source>
</evidence>
<feature type="compositionally biased region" description="Basic and acidic residues" evidence="3">
    <location>
        <begin position="45"/>
        <end position="54"/>
    </location>
</feature>